<feature type="compositionally biased region" description="Polar residues" evidence="1">
    <location>
        <begin position="27"/>
        <end position="45"/>
    </location>
</feature>
<organism evidence="2 3">
    <name type="scientific">Rhizoctonia solani AG-3 Rhs1AP</name>
    <dbReference type="NCBI Taxonomy" id="1086054"/>
    <lineage>
        <taxon>Eukaryota</taxon>
        <taxon>Fungi</taxon>
        <taxon>Dikarya</taxon>
        <taxon>Basidiomycota</taxon>
        <taxon>Agaricomycotina</taxon>
        <taxon>Agaricomycetes</taxon>
        <taxon>Cantharellales</taxon>
        <taxon>Ceratobasidiaceae</taxon>
        <taxon>Rhizoctonia</taxon>
    </lineage>
</organism>
<accession>A0A0A1UK04</accession>
<proteinExistence type="predicted"/>
<protein>
    <submittedName>
        <fullName evidence="2">Uncharacterized protein</fullName>
    </submittedName>
</protein>
<evidence type="ECO:0000313" key="2">
    <source>
        <dbReference type="EMBL" id="EUC59479.1"/>
    </source>
</evidence>
<sequence>MAKRKASTSTPQSPAQNGKRKVARQEASPTYVTSSEDEYTTPNTSRKVHAKDISTHPKRPAASQGKRIHWYYSVIWCMFDLRTANDIHSQQGAWKLKMRILEASSRHHLKVHTFHLYNVSRSDTLLRVVQSSVAIPRAVAIPGTASSKGQGHKPKCTTRAG</sequence>
<evidence type="ECO:0000256" key="1">
    <source>
        <dbReference type="SAM" id="MobiDB-lite"/>
    </source>
</evidence>
<evidence type="ECO:0000313" key="3">
    <source>
        <dbReference type="Proteomes" id="UP000030108"/>
    </source>
</evidence>
<gene>
    <name evidence="2" type="ORF">RSOL_315160</name>
</gene>
<feature type="region of interest" description="Disordered" evidence="1">
    <location>
        <begin position="1"/>
        <end position="61"/>
    </location>
</feature>
<reference evidence="3" key="1">
    <citation type="journal article" date="2014" name="Genome Announc.">
        <title>Draft genome sequence of the plant-pathogenic soil fungus Rhizoctonia solani anastomosis group 3 strain Rhs1AP.</title>
        <authorList>
            <person name="Cubeta M.A."/>
            <person name="Thomas E."/>
            <person name="Dean R.A."/>
            <person name="Jabaji S."/>
            <person name="Neate S.M."/>
            <person name="Tavantzis S."/>
            <person name="Toda T."/>
            <person name="Vilgalys R."/>
            <person name="Bharathan N."/>
            <person name="Fedorova-Abrams N."/>
            <person name="Pakala S.B."/>
            <person name="Pakala S.M."/>
            <person name="Zafar N."/>
            <person name="Joardar V."/>
            <person name="Losada L."/>
            <person name="Nierman W.C."/>
        </authorList>
    </citation>
    <scope>NUCLEOTIDE SEQUENCE [LARGE SCALE GENOMIC DNA]</scope>
    <source>
        <strain evidence="3">AG-3</strain>
    </source>
</reference>
<name>A0A0A1UK04_9AGAM</name>
<feature type="non-terminal residue" evidence="2">
    <location>
        <position position="161"/>
    </location>
</feature>
<dbReference type="EMBL" id="JATN01000321">
    <property type="protein sequence ID" value="EUC59479.1"/>
    <property type="molecule type" value="Genomic_DNA"/>
</dbReference>
<comment type="caution">
    <text evidence="2">The sequence shown here is derived from an EMBL/GenBank/DDBJ whole genome shotgun (WGS) entry which is preliminary data.</text>
</comment>
<feature type="compositionally biased region" description="Polar residues" evidence="1">
    <location>
        <begin position="7"/>
        <end position="16"/>
    </location>
</feature>
<dbReference type="AlphaFoldDB" id="A0A0A1UK04"/>
<dbReference type="Proteomes" id="UP000030108">
    <property type="component" value="Unassembled WGS sequence"/>
</dbReference>